<dbReference type="GO" id="GO:1990904">
    <property type="term" value="C:ribonucleoprotein complex"/>
    <property type="evidence" value="ECO:0007669"/>
    <property type="project" value="UniProtKB-KW"/>
</dbReference>
<evidence type="ECO:0000313" key="7">
    <source>
        <dbReference type="EMBL" id="ORE12112.1"/>
    </source>
</evidence>
<evidence type="ECO:0000256" key="4">
    <source>
        <dbReference type="ARBA" id="ARBA00023128"/>
    </source>
</evidence>
<dbReference type="GO" id="GO:0005840">
    <property type="term" value="C:ribosome"/>
    <property type="evidence" value="ECO:0007669"/>
    <property type="project" value="UniProtKB-KW"/>
</dbReference>
<evidence type="ECO:0000256" key="3">
    <source>
        <dbReference type="ARBA" id="ARBA00022980"/>
    </source>
</evidence>
<gene>
    <name evidence="7" type="ORF">BCV72DRAFT_218978</name>
</gene>
<sequence>MFACQKRLLVSRFQQVSRIHISSAQLAGSESGLFGKLNPWAKKQSKESVTPAQPTTEEPVVTFDVKYETKEEFVSWKRKEVLNDEKEIEGIVRSVVLEHVKDANDQSWNQVALTDLDTKFKILKESMKQTGKEVPNYKLNEIETTQDVVAALLDNTKQEESKTIKDILTEKQEELPSNITFILDSK</sequence>
<name>A0A1X0RJ82_RHIZD</name>
<comment type="subcellular location">
    <subcellularLocation>
        <location evidence="1">Mitochondrion</location>
    </subcellularLocation>
</comment>
<evidence type="ECO:0000256" key="5">
    <source>
        <dbReference type="ARBA" id="ARBA00023274"/>
    </source>
</evidence>
<dbReference type="Pfam" id="PF10501">
    <property type="entry name" value="Ribosomal_L50"/>
    <property type="match status" value="1"/>
</dbReference>
<dbReference type="OrthoDB" id="6220758at2759"/>
<keyword evidence="5" id="KW-0687">Ribonucleoprotein</keyword>
<dbReference type="Proteomes" id="UP000242414">
    <property type="component" value="Unassembled WGS sequence"/>
</dbReference>
<keyword evidence="3" id="KW-0689">Ribosomal protein</keyword>
<evidence type="ECO:0000256" key="2">
    <source>
        <dbReference type="ARBA" id="ARBA00008860"/>
    </source>
</evidence>
<dbReference type="InterPro" id="IPR018305">
    <property type="entry name" value="Ribosomal_m50"/>
</dbReference>
<proteinExistence type="inferred from homology"/>
<evidence type="ECO:0000256" key="1">
    <source>
        <dbReference type="ARBA" id="ARBA00004173"/>
    </source>
</evidence>
<accession>A0A1X0RJ82</accession>
<dbReference type="InterPro" id="IPR036736">
    <property type="entry name" value="ACP-like_sf"/>
</dbReference>
<dbReference type="AlphaFoldDB" id="A0A1X0RJ82"/>
<organism evidence="7">
    <name type="scientific">Rhizopus microsporus var. microsporus</name>
    <dbReference type="NCBI Taxonomy" id="86635"/>
    <lineage>
        <taxon>Eukaryota</taxon>
        <taxon>Fungi</taxon>
        <taxon>Fungi incertae sedis</taxon>
        <taxon>Mucoromycota</taxon>
        <taxon>Mucoromycotina</taxon>
        <taxon>Mucoromycetes</taxon>
        <taxon>Mucorales</taxon>
        <taxon>Mucorineae</taxon>
        <taxon>Rhizopodaceae</taxon>
        <taxon>Rhizopus</taxon>
    </lineage>
</organism>
<evidence type="ECO:0000256" key="6">
    <source>
        <dbReference type="ARBA" id="ARBA00035183"/>
    </source>
</evidence>
<dbReference type="VEuPathDB" id="FungiDB:BCV72DRAFT_218978"/>
<dbReference type="GO" id="GO:0005739">
    <property type="term" value="C:mitochondrion"/>
    <property type="evidence" value="ECO:0007669"/>
    <property type="project" value="UniProtKB-SubCell"/>
</dbReference>
<comment type="similarity">
    <text evidence="2">Belongs to the mitochondrion-specific ribosomal protein mL50 family.</text>
</comment>
<protein>
    <recommendedName>
        <fullName evidence="6">Large ribosomal subunit protein mL50</fullName>
    </recommendedName>
</protein>
<dbReference type="Gene3D" id="1.10.1200.10">
    <property type="entry name" value="ACP-like"/>
    <property type="match status" value="1"/>
</dbReference>
<reference evidence="7" key="1">
    <citation type="journal article" date="2016" name="Proc. Natl. Acad. Sci. U.S.A.">
        <title>Lipid metabolic changes in an early divergent fungus govern the establishment of a mutualistic symbiosis with endobacteria.</title>
        <authorList>
            <person name="Lastovetsky O.A."/>
            <person name="Gaspar M.L."/>
            <person name="Mondo S.J."/>
            <person name="LaButti K.M."/>
            <person name="Sandor L."/>
            <person name="Grigoriev I.V."/>
            <person name="Henry S.A."/>
            <person name="Pawlowska T.E."/>
        </authorList>
    </citation>
    <scope>NUCLEOTIDE SEQUENCE [LARGE SCALE GENOMIC DNA]</scope>
    <source>
        <strain evidence="7">ATCC 52814</strain>
    </source>
</reference>
<keyword evidence="4" id="KW-0496">Mitochondrion</keyword>
<dbReference type="EMBL" id="KV921853">
    <property type="protein sequence ID" value="ORE12112.1"/>
    <property type="molecule type" value="Genomic_DNA"/>
</dbReference>